<evidence type="ECO:0000313" key="1">
    <source>
        <dbReference type="EMBL" id="CAH3040860.1"/>
    </source>
</evidence>
<reference evidence="1 2" key="1">
    <citation type="submission" date="2022-05" db="EMBL/GenBank/DDBJ databases">
        <authorList>
            <consortium name="Genoscope - CEA"/>
            <person name="William W."/>
        </authorList>
    </citation>
    <scope>NUCLEOTIDE SEQUENCE [LARGE SCALE GENOMIC DNA]</scope>
</reference>
<keyword evidence="2" id="KW-1185">Reference proteome</keyword>
<protein>
    <submittedName>
        <fullName evidence="1">Uncharacterized protein</fullName>
    </submittedName>
</protein>
<proteinExistence type="predicted"/>
<dbReference type="EMBL" id="CALNXK010000008">
    <property type="protein sequence ID" value="CAH3040860.1"/>
    <property type="molecule type" value="Genomic_DNA"/>
</dbReference>
<sequence length="219" mass="24844">MGRNRNRDHQLMNYLKFAVIVADEFPKALRQTFRLMWDRKFGTVKLWDDSEAVRKLFRAKERSRTKVPTHQSYEKWDCTALFQATIFAQSFALPDSTGNYQTLSDLYVKPLGLARGDFHASVVSSGGDYYETVALAIDQLRLLRNSLFHSAKGEMSKPTFNQNLQRVKDTFKALGLKTDEIDAISSKVGFSTSEVAKLKRKIRNRNMAIVGLGIGVGLL</sequence>
<dbReference type="Proteomes" id="UP001159405">
    <property type="component" value="Unassembled WGS sequence"/>
</dbReference>
<organism evidence="1 2">
    <name type="scientific">Porites lobata</name>
    <dbReference type="NCBI Taxonomy" id="104759"/>
    <lineage>
        <taxon>Eukaryota</taxon>
        <taxon>Metazoa</taxon>
        <taxon>Cnidaria</taxon>
        <taxon>Anthozoa</taxon>
        <taxon>Hexacorallia</taxon>
        <taxon>Scleractinia</taxon>
        <taxon>Fungiina</taxon>
        <taxon>Poritidae</taxon>
        <taxon>Porites</taxon>
    </lineage>
</organism>
<comment type="caution">
    <text evidence="1">The sequence shown here is derived from an EMBL/GenBank/DDBJ whole genome shotgun (WGS) entry which is preliminary data.</text>
</comment>
<gene>
    <name evidence="1" type="ORF">PLOB_00045509</name>
</gene>
<evidence type="ECO:0000313" key="2">
    <source>
        <dbReference type="Proteomes" id="UP001159405"/>
    </source>
</evidence>
<accession>A0ABN8N1D0</accession>
<name>A0ABN8N1D0_9CNID</name>